<evidence type="ECO:0000313" key="4">
    <source>
        <dbReference type="EMBL" id="CUG89832.1"/>
    </source>
</evidence>
<feature type="compositionally biased region" description="Polar residues" evidence="1">
    <location>
        <begin position="1113"/>
        <end position="1138"/>
    </location>
</feature>
<feature type="region of interest" description="Disordered" evidence="1">
    <location>
        <begin position="1112"/>
        <end position="1138"/>
    </location>
</feature>
<feature type="compositionally biased region" description="Acidic residues" evidence="1">
    <location>
        <begin position="1162"/>
        <end position="1180"/>
    </location>
</feature>
<gene>
    <name evidence="4" type="ORF">BSAL_23635</name>
</gene>
<feature type="transmembrane region" description="Helical" evidence="2">
    <location>
        <begin position="1469"/>
        <end position="1488"/>
    </location>
</feature>
<feature type="transmembrane region" description="Helical" evidence="2">
    <location>
        <begin position="555"/>
        <end position="574"/>
    </location>
</feature>
<feature type="compositionally biased region" description="Polar residues" evidence="1">
    <location>
        <begin position="1620"/>
        <end position="1630"/>
    </location>
</feature>
<keyword evidence="2" id="KW-0812">Transmembrane</keyword>
<keyword evidence="3" id="KW-0732">Signal</keyword>
<keyword evidence="2" id="KW-1133">Transmembrane helix</keyword>
<feature type="transmembrane region" description="Helical" evidence="2">
    <location>
        <begin position="197"/>
        <end position="215"/>
    </location>
</feature>
<evidence type="ECO:0000313" key="5">
    <source>
        <dbReference type="Proteomes" id="UP000051952"/>
    </source>
</evidence>
<proteinExistence type="predicted"/>
<feature type="transmembrane region" description="Helical" evidence="2">
    <location>
        <begin position="1700"/>
        <end position="1721"/>
    </location>
</feature>
<reference evidence="5" key="1">
    <citation type="submission" date="2015-09" db="EMBL/GenBank/DDBJ databases">
        <authorList>
            <consortium name="Pathogen Informatics"/>
        </authorList>
    </citation>
    <scope>NUCLEOTIDE SEQUENCE [LARGE SCALE GENOMIC DNA]</scope>
    <source>
        <strain evidence="5">Lake Konstanz</strain>
    </source>
</reference>
<feature type="region of interest" description="Disordered" evidence="1">
    <location>
        <begin position="278"/>
        <end position="308"/>
    </location>
</feature>
<keyword evidence="5" id="KW-1185">Reference proteome</keyword>
<organism evidence="4 5">
    <name type="scientific">Bodo saltans</name>
    <name type="common">Flagellated protozoan</name>
    <dbReference type="NCBI Taxonomy" id="75058"/>
    <lineage>
        <taxon>Eukaryota</taxon>
        <taxon>Discoba</taxon>
        <taxon>Euglenozoa</taxon>
        <taxon>Kinetoplastea</taxon>
        <taxon>Metakinetoplastina</taxon>
        <taxon>Eubodonida</taxon>
        <taxon>Bodonidae</taxon>
        <taxon>Bodo</taxon>
    </lineage>
</organism>
<feature type="transmembrane region" description="Helical" evidence="2">
    <location>
        <begin position="1070"/>
        <end position="1089"/>
    </location>
</feature>
<feature type="region of interest" description="Disordered" evidence="1">
    <location>
        <begin position="409"/>
        <end position="436"/>
    </location>
</feature>
<feature type="transmembrane region" description="Helical" evidence="2">
    <location>
        <begin position="1742"/>
        <end position="1765"/>
    </location>
</feature>
<feature type="transmembrane region" description="Helical" evidence="2">
    <location>
        <begin position="1200"/>
        <end position="1223"/>
    </location>
</feature>
<feature type="transmembrane region" description="Helical" evidence="2">
    <location>
        <begin position="143"/>
        <end position="162"/>
    </location>
</feature>
<feature type="transmembrane region" description="Helical" evidence="2">
    <location>
        <begin position="892"/>
        <end position="911"/>
    </location>
</feature>
<feature type="transmembrane region" description="Helical" evidence="2">
    <location>
        <begin position="941"/>
        <end position="960"/>
    </location>
</feature>
<dbReference type="Proteomes" id="UP000051952">
    <property type="component" value="Unassembled WGS sequence"/>
</dbReference>
<protein>
    <submittedName>
        <fullName evidence="4">Membrane-associated protein, putative</fullName>
    </submittedName>
</protein>
<feature type="transmembrane region" description="Helical" evidence="2">
    <location>
        <begin position="1006"/>
        <end position="1028"/>
    </location>
</feature>
<feature type="transmembrane region" description="Helical" evidence="2">
    <location>
        <begin position="1388"/>
        <end position="1407"/>
    </location>
</feature>
<keyword evidence="2" id="KW-0472">Membrane</keyword>
<feature type="transmembrane region" description="Helical" evidence="2">
    <location>
        <begin position="1263"/>
        <end position="1288"/>
    </location>
</feature>
<feature type="chain" id="PRO_5006622402" evidence="3">
    <location>
        <begin position="19"/>
        <end position="1931"/>
    </location>
</feature>
<feature type="transmembrane region" description="Helical" evidence="2">
    <location>
        <begin position="382"/>
        <end position="402"/>
    </location>
</feature>
<evidence type="ECO:0000256" key="2">
    <source>
        <dbReference type="SAM" id="Phobius"/>
    </source>
</evidence>
<name>A0A0S4JIE4_BODSA</name>
<feature type="transmembrane region" description="Helical" evidence="2">
    <location>
        <begin position="46"/>
        <end position="67"/>
    </location>
</feature>
<dbReference type="OrthoDB" id="249454at2759"/>
<feature type="region of interest" description="Disordered" evidence="1">
    <location>
        <begin position="661"/>
        <end position="686"/>
    </location>
</feature>
<feature type="signal peptide" evidence="3">
    <location>
        <begin position="1"/>
        <end position="18"/>
    </location>
</feature>
<feature type="transmembrane region" description="Helical" evidence="2">
    <location>
        <begin position="252"/>
        <end position="273"/>
    </location>
</feature>
<feature type="transmembrane region" description="Helical" evidence="2">
    <location>
        <begin position="1419"/>
        <end position="1439"/>
    </location>
</feature>
<feature type="region of interest" description="Disordered" evidence="1">
    <location>
        <begin position="700"/>
        <end position="724"/>
    </location>
</feature>
<evidence type="ECO:0000256" key="1">
    <source>
        <dbReference type="SAM" id="MobiDB-lite"/>
    </source>
</evidence>
<accession>A0A0S4JIE4</accession>
<dbReference type="EMBL" id="CYKH01001772">
    <property type="protein sequence ID" value="CUG89832.1"/>
    <property type="molecule type" value="Genomic_DNA"/>
</dbReference>
<feature type="transmembrane region" description="Helical" evidence="2">
    <location>
        <begin position="513"/>
        <end position="543"/>
    </location>
</feature>
<sequence length="1931" mass="214089">MLNVHSVVLTFLLATCAALTGSLPSQPFMAYMLLLRTPDGPVVKWALWSMIAVHAVLPLVSLLLNLAATTDDDIKTKMFQNETTTFNAMRIAGIYSATAGSDLKFAASIVPEVLTALFAFIARRPLSQRPRPGAARNAAQKYSIYWALLLWATMCGAAALFVCSVVGGVFYVFAVVISSSMVFIGTEFTSHSTVTTLGVIGTIVGTLVISVWGVVQNYGAWQYFDGAFSDTVGLKVFCNFVELKDGRCIVQFYLGLIATVCAHVMTHIAVYIGDAKPRGGGAKPLSQSTKQAGRVPHHQHSQQSQQLPLSQRLTRLSATNTGPATATAAEDAMSSKGSIKSSGSKYFAILWSSRMDDASFSFIWGLIATVCALKDGRCIVQFYLGLIATICAHVMTHIAVYIGDAKPRGGAKPLSQSTKQAGRAPHHQHSQQSQQLPLSQRLLENTATRLSATNTGPATATAAEDAMSSKGSIKSPSIKSSLFLGTFLGTADVVAAIMRLFRFLATWIMMNFIVLPLFPLMCLVADLIIFPTIPTLALLPLVFCGLLKPSLMHAVMPYHIALMALLFMSQYFIYASADRGVSTLTKLFLRETTTGWQLLEIGINLAAYAVLLATYEQQKRFGSKGARRERKQKALEHQRKEEAHLMKECVEHRLQVATITTTPTPTPANRPRSDSMRSDTFSTRGSNTITMTSATRESAARFIQQQEEREEQHRSQSRLGMGEQHASSFEVEIEDDETLIERSVVLLGEERVRRIQQLLSERPGSTRDTQCFHRLTGRLPTDEELQALRRSSAMEVGSNPNLLHDGEIVTGPPEDPIRCILRRRRVQAALPMWRQLIHDLSILINHYSLNECLRQVEAAPFDTRPLPALSTVTEPQQTLHDGQVVEASCRRWFLVCYISALTLFEVIFTFVNRFLDTNGEEYLAPGIHAHTIGLVEMPSRWTAICYFTVLFFVCGQYHLLKVSSISWDETVYVVRVAAPDQRPCRATHSTEINIGSGRRGEASPKLLWKLWLAASIYSGLVMLFVSLYQFRDIATRVNEGLRSIKGCDVNLTITDVTTCQQEIGIVAPSGYVLTYFLAPWFVALVTAVAHMSSVSRTAAAATRDEARQRLRQENNLSQRHITGPAASTTRPSVTSETSRLLMTRAGSAGTPAEMLPLKNTDQDNDDDVSYALDGSDEGGGADDPTGMLAAARRFAAPDQLMFHFIVWVVNGIEVLSDILAWIGHEYGALLVWGALYIAATTEYTLMAAVYAVFLVFDWSSVASLIYCVLHLTALYAYQFSFTPTINVASGNVNWAELIGLIKNDSPEMNAVGPVLVFFAVLYRFKTSNTPAFTSSIGVAASAPSASTGNVLMHAKVKAWLSFFHHQGFHLIGYEMLVMFSLLNVQESIQNACGSLAGIILVILMWAGRSQFFNSRLLSFVLRVLFFFLCAMQLLVRLNAAHNMWTVPPTLVYKYFAWERTSPTSQWEHWAGTGSVLGMFIPSLPWVVLHMLRNKQAQTQAHYNNVNHTNDDNNHERVELWVQRNLYFDARSFTWYLSDLFSDPDKNRVLLADGLNQRQPSKKREGNVLRNLSTEKLNHYVPEIPNSLDVNTGLPIVQRAAGSPQQQQQTQQSPPKPGSDLHSQPTSTPIASNLGRRGGNAGDINGSVMDLRRLNNSNSSATPPTSHFTCISPPPRHLLFYDALMTFVVRANSFLSPVAIFSFAAGTMLPSILCTLLMVAGMMQFAYRDQLNWKFYRLWPKILLAYIAALIVMPMAMNVPVVGNWATDKMNNIASIIGLLENGVPTGISGMRAALLFMIAFQTRIYEEFWFERMIRAMRSDLEKRCHKHTELMRHIADSQRKDVENADVRDKQLRDRLRRVREMYGGIQFETASPCGGEDDPLPAAAAAAAVAPSTIPLWLPHQALFEVVSTEEEERHVRHPQERVVAEQRS</sequence>
<feature type="region of interest" description="Disordered" evidence="1">
    <location>
        <begin position="1599"/>
        <end position="1646"/>
    </location>
</feature>
<feature type="transmembrane region" description="Helical" evidence="2">
    <location>
        <begin position="1229"/>
        <end position="1256"/>
    </location>
</feature>
<evidence type="ECO:0000256" key="3">
    <source>
        <dbReference type="SAM" id="SignalP"/>
    </source>
</evidence>
<feature type="region of interest" description="Disordered" evidence="1">
    <location>
        <begin position="1150"/>
        <end position="1182"/>
    </location>
</feature>
<feature type="transmembrane region" description="Helical" evidence="2">
    <location>
        <begin position="594"/>
        <end position="615"/>
    </location>
</feature>